<evidence type="ECO:0000313" key="2">
    <source>
        <dbReference type="Proteomes" id="UP000006002"/>
    </source>
</evidence>
<sequence>MPLMRKNGYAKYKEDARRKEDSFCVFFYCIKSRKEEHE</sequence>
<organism evidence="1 2">
    <name type="scientific">Blautia obeum ATCC 29174</name>
    <dbReference type="NCBI Taxonomy" id="411459"/>
    <lineage>
        <taxon>Bacteria</taxon>
        <taxon>Bacillati</taxon>
        <taxon>Bacillota</taxon>
        <taxon>Clostridia</taxon>
        <taxon>Lachnospirales</taxon>
        <taxon>Lachnospiraceae</taxon>
        <taxon>Blautia</taxon>
    </lineage>
</organism>
<reference evidence="1 2" key="1">
    <citation type="submission" date="2007-03" db="EMBL/GenBank/DDBJ databases">
        <authorList>
            <person name="Fulton L."/>
            <person name="Clifton S."/>
            <person name="Fulton B."/>
            <person name="Xu J."/>
            <person name="Minx P."/>
            <person name="Pepin K.H."/>
            <person name="Johnson M."/>
            <person name="Thiruvilangam P."/>
            <person name="Bhonagiri V."/>
            <person name="Nash W.E."/>
            <person name="Mardis E.R."/>
            <person name="Wilson R.K."/>
        </authorList>
    </citation>
    <scope>NUCLEOTIDE SEQUENCE [LARGE SCALE GENOMIC DNA]</scope>
    <source>
        <strain evidence="1 2">ATCC 29174</strain>
    </source>
</reference>
<protein>
    <submittedName>
        <fullName evidence="1">Uncharacterized protein</fullName>
    </submittedName>
</protein>
<dbReference type="AlphaFoldDB" id="A5ZS65"/>
<accession>A5ZS65</accession>
<dbReference type="EMBL" id="AAVO02000006">
    <property type="protein sequence ID" value="EDM87662.1"/>
    <property type="molecule type" value="Genomic_DNA"/>
</dbReference>
<dbReference type="Proteomes" id="UP000006002">
    <property type="component" value="Unassembled WGS sequence"/>
</dbReference>
<comment type="caution">
    <text evidence="1">The sequence shown here is derived from an EMBL/GenBank/DDBJ whole genome shotgun (WGS) entry which is preliminary data.</text>
</comment>
<name>A5ZS65_9FIRM</name>
<gene>
    <name evidence="1" type="ORF">RUMOBE_01843</name>
</gene>
<evidence type="ECO:0000313" key="1">
    <source>
        <dbReference type="EMBL" id="EDM87662.1"/>
    </source>
</evidence>
<proteinExistence type="predicted"/>
<reference evidence="1 2" key="2">
    <citation type="submission" date="2007-04" db="EMBL/GenBank/DDBJ databases">
        <title>Draft genome sequence of Ruminococcus obeum (ATCC 29174).</title>
        <authorList>
            <person name="Sudarsanam P."/>
            <person name="Ley R."/>
            <person name="Guruge J."/>
            <person name="Turnbaugh P.J."/>
            <person name="Mahowald M."/>
            <person name="Liep D."/>
            <person name="Gordon J."/>
        </authorList>
    </citation>
    <scope>NUCLEOTIDE SEQUENCE [LARGE SCALE GENOMIC DNA]</scope>
    <source>
        <strain evidence="1 2">ATCC 29174</strain>
    </source>
</reference>
<dbReference type="HOGENOM" id="CLU_3325132_0_0_9"/>